<gene>
    <name evidence="2" type="ORF">IA74_018810</name>
</gene>
<name>A0AAP8ZVX8_BACFG</name>
<proteinExistence type="predicted"/>
<dbReference type="Proteomes" id="UP000028294">
    <property type="component" value="Chromosome"/>
</dbReference>
<evidence type="ECO:0000313" key="2">
    <source>
        <dbReference type="EMBL" id="QCQ37986.1"/>
    </source>
</evidence>
<evidence type="ECO:0000313" key="3">
    <source>
        <dbReference type="Proteomes" id="UP000028294"/>
    </source>
</evidence>
<accession>A0AAP8ZVX8</accession>
<organism evidence="2 3">
    <name type="scientific">Bacteroides fragilis</name>
    <dbReference type="NCBI Taxonomy" id="817"/>
    <lineage>
        <taxon>Bacteria</taxon>
        <taxon>Pseudomonadati</taxon>
        <taxon>Bacteroidota</taxon>
        <taxon>Bacteroidia</taxon>
        <taxon>Bacteroidales</taxon>
        <taxon>Bacteroidaceae</taxon>
        <taxon>Bacteroides</taxon>
    </lineage>
</organism>
<dbReference type="AlphaFoldDB" id="A0AAP8ZVX8"/>
<sequence length="106" mass="12685">MKDLRIRIKELVEYVERTHLYSSSKIYELYNETYNKNERQSTCASCLLTRVRLLKKWLHEHPEEVNEVEEVVTNPEPIEPTEEETVDEQPEPENISIKKGRKKKDI</sequence>
<dbReference type="RefSeq" id="WP_050496874.1">
    <property type="nucleotide sequence ID" value="NZ_CP036553.1"/>
</dbReference>
<feature type="region of interest" description="Disordered" evidence="1">
    <location>
        <begin position="65"/>
        <end position="106"/>
    </location>
</feature>
<evidence type="ECO:0000256" key="1">
    <source>
        <dbReference type="SAM" id="MobiDB-lite"/>
    </source>
</evidence>
<protein>
    <submittedName>
        <fullName evidence="2">Uncharacterized protein</fullName>
    </submittedName>
</protein>
<reference evidence="2 3" key="1">
    <citation type="submission" date="2019-03" db="EMBL/GenBank/DDBJ databases">
        <title>Complete genome assembly of MDR B. fragilis.</title>
        <authorList>
            <person name="Sydenham T.V."/>
            <person name="Hasman H."/>
            <person name="Justesen U.S."/>
        </authorList>
    </citation>
    <scope>NUCLEOTIDE SEQUENCE [LARGE SCALE GENOMIC DNA]</scope>
    <source>
        <strain evidence="2 3">DCMOUH0067B</strain>
    </source>
</reference>
<dbReference type="EMBL" id="CP036553">
    <property type="protein sequence ID" value="QCQ37986.1"/>
    <property type="molecule type" value="Genomic_DNA"/>
</dbReference>
<feature type="compositionally biased region" description="Acidic residues" evidence="1">
    <location>
        <begin position="79"/>
        <end position="91"/>
    </location>
</feature>